<reference evidence="1 2" key="1">
    <citation type="submission" date="2016-03" db="EMBL/GenBank/DDBJ databases">
        <authorList>
            <person name="Ploux O."/>
        </authorList>
    </citation>
    <scope>NUCLEOTIDE SEQUENCE [LARGE SCALE GENOMIC DNA]</scope>
    <source>
        <strain evidence="1 2">UAMH 11012</strain>
    </source>
</reference>
<sequence length="269" mass="31278">MYCLGGKVKRPSIEELKEVLNMQHLVRCIEYMYLSSTLDTCGRFGYDMQTSDCFREQADVMCGKWERRYGETKEHRQDRFYRPSTLPEPYNEPFFKAKEGGETEFLEPCEEEIAILGDEDKDKDVTSIQEEDVGFLRKFPAYNFDVVDDSEIGHWKSCGYAKIFRTFVSWFVEYSQARGLLEKTRKISIFLCGLFRVEETTMVAQIEDTRDILLVANPKLSSPGTKGQLLVNCIKFDIIMATLFENSRSPTRGLYLYCEHPDPPPMFEL</sequence>
<name>A0A1L7X9M5_9HELO</name>
<evidence type="ECO:0000313" key="1">
    <source>
        <dbReference type="EMBL" id="CZR61724.1"/>
    </source>
</evidence>
<proteinExistence type="predicted"/>
<dbReference type="OrthoDB" id="5280464at2759"/>
<dbReference type="Proteomes" id="UP000184330">
    <property type="component" value="Unassembled WGS sequence"/>
</dbReference>
<protein>
    <submittedName>
        <fullName evidence="1">Uncharacterized protein</fullName>
    </submittedName>
</protein>
<organism evidence="1 2">
    <name type="scientific">Phialocephala subalpina</name>
    <dbReference type="NCBI Taxonomy" id="576137"/>
    <lineage>
        <taxon>Eukaryota</taxon>
        <taxon>Fungi</taxon>
        <taxon>Dikarya</taxon>
        <taxon>Ascomycota</taxon>
        <taxon>Pezizomycotina</taxon>
        <taxon>Leotiomycetes</taxon>
        <taxon>Helotiales</taxon>
        <taxon>Mollisiaceae</taxon>
        <taxon>Phialocephala</taxon>
        <taxon>Phialocephala fortinii species complex</taxon>
    </lineage>
</organism>
<dbReference type="AlphaFoldDB" id="A0A1L7X9M5"/>
<gene>
    <name evidence="1" type="ORF">PAC_11621</name>
</gene>
<dbReference type="EMBL" id="FJOG01000019">
    <property type="protein sequence ID" value="CZR61724.1"/>
    <property type="molecule type" value="Genomic_DNA"/>
</dbReference>
<keyword evidence="2" id="KW-1185">Reference proteome</keyword>
<accession>A0A1L7X9M5</accession>
<evidence type="ECO:0000313" key="2">
    <source>
        <dbReference type="Proteomes" id="UP000184330"/>
    </source>
</evidence>